<dbReference type="AlphaFoldDB" id="A0A6J4S4I6"/>
<dbReference type="EMBL" id="CADCVR010000034">
    <property type="protein sequence ID" value="CAA9486144.1"/>
    <property type="molecule type" value="Genomic_DNA"/>
</dbReference>
<evidence type="ECO:0000313" key="1">
    <source>
        <dbReference type="EMBL" id="CAA9486144.1"/>
    </source>
</evidence>
<reference evidence="1" key="1">
    <citation type="submission" date="2020-02" db="EMBL/GenBank/DDBJ databases">
        <authorList>
            <person name="Meier V. D."/>
        </authorList>
    </citation>
    <scope>NUCLEOTIDE SEQUENCE</scope>
    <source>
        <strain evidence="1">AVDCRST_MAG53</strain>
    </source>
</reference>
<proteinExistence type="predicted"/>
<sequence>MVGAPPQPQFCAWCGSALAYEEHHHEPRFVTLAEQARAGGENPPPLPERVEELLRGESYVGACSRCRVLSHLIGHRAPV</sequence>
<gene>
    <name evidence="1" type="ORF">AVDCRST_MAG53-1006</name>
</gene>
<accession>A0A6J4S4I6</accession>
<organism evidence="1">
    <name type="scientific">uncultured Solirubrobacteraceae bacterium</name>
    <dbReference type="NCBI Taxonomy" id="1162706"/>
    <lineage>
        <taxon>Bacteria</taxon>
        <taxon>Bacillati</taxon>
        <taxon>Actinomycetota</taxon>
        <taxon>Thermoleophilia</taxon>
        <taxon>Solirubrobacterales</taxon>
        <taxon>Solirubrobacteraceae</taxon>
        <taxon>environmental samples</taxon>
    </lineage>
</organism>
<protein>
    <submittedName>
        <fullName evidence="1">Uncharacterized protein</fullName>
    </submittedName>
</protein>
<name>A0A6J4S4I6_9ACTN</name>